<dbReference type="AlphaFoldDB" id="A0AAV4KRL0"/>
<accession>A0AAV4KRL0</accession>
<keyword evidence="1" id="KW-0812">Transmembrane</keyword>
<evidence type="ECO:0000313" key="3">
    <source>
        <dbReference type="EMBL" id="GGR43119.1"/>
    </source>
</evidence>
<dbReference type="Gene3D" id="2.70.170.10">
    <property type="entry name" value="Neurotransmitter-gated ion-channel ligand-binding domain"/>
    <property type="match status" value="1"/>
</dbReference>
<feature type="chain" id="PRO_5043394218" evidence="2">
    <location>
        <begin position="29"/>
        <end position="327"/>
    </location>
</feature>
<name>A0AAV4KRL0_9ACTN</name>
<keyword evidence="1" id="KW-0472">Membrane</keyword>
<feature type="transmembrane region" description="Helical" evidence="1">
    <location>
        <begin position="304"/>
        <end position="326"/>
    </location>
</feature>
<keyword evidence="1" id="KW-1133">Transmembrane helix</keyword>
<feature type="transmembrane region" description="Helical" evidence="1">
    <location>
        <begin position="273"/>
        <end position="292"/>
    </location>
</feature>
<dbReference type="GO" id="GO:0016020">
    <property type="term" value="C:membrane"/>
    <property type="evidence" value="ECO:0007669"/>
    <property type="project" value="InterPro"/>
</dbReference>
<protein>
    <submittedName>
        <fullName evidence="3">Uncharacterized protein</fullName>
    </submittedName>
</protein>
<gene>
    <name evidence="4" type="ORF">CP977_26895</name>
    <name evidence="3" type="ORF">GCM10010497_53250</name>
</gene>
<evidence type="ECO:0000313" key="4">
    <source>
        <dbReference type="EMBL" id="QEV35349.1"/>
    </source>
</evidence>
<organism evidence="3 6">
    <name type="scientific">Streptomyces cinereoruber</name>
    <dbReference type="NCBI Taxonomy" id="67260"/>
    <lineage>
        <taxon>Bacteria</taxon>
        <taxon>Bacillati</taxon>
        <taxon>Actinomycetota</taxon>
        <taxon>Actinomycetes</taxon>
        <taxon>Kitasatosporales</taxon>
        <taxon>Streptomycetaceae</taxon>
        <taxon>Streptomyces</taxon>
    </lineage>
</organism>
<dbReference type="Proteomes" id="UP000642014">
    <property type="component" value="Unassembled WGS sequence"/>
</dbReference>
<feature type="transmembrane region" description="Helical" evidence="1">
    <location>
        <begin position="207"/>
        <end position="224"/>
    </location>
</feature>
<evidence type="ECO:0000313" key="5">
    <source>
        <dbReference type="Proteomes" id="UP000326029"/>
    </source>
</evidence>
<dbReference type="Proteomes" id="UP000326029">
    <property type="component" value="Chromosome"/>
</dbReference>
<evidence type="ECO:0000256" key="1">
    <source>
        <dbReference type="SAM" id="Phobius"/>
    </source>
</evidence>
<keyword evidence="2" id="KW-0732">Signal</keyword>
<feature type="signal peptide" evidence="2">
    <location>
        <begin position="1"/>
        <end position="28"/>
    </location>
</feature>
<keyword evidence="5" id="KW-1185">Reference proteome</keyword>
<dbReference type="GO" id="GO:0005230">
    <property type="term" value="F:extracellular ligand-gated monoatomic ion channel activity"/>
    <property type="evidence" value="ECO:0007669"/>
    <property type="project" value="InterPro"/>
</dbReference>
<dbReference type="InterPro" id="IPR036734">
    <property type="entry name" value="Neur_chan_lig-bd_sf"/>
</dbReference>
<dbReference type="EMBL" id="CP023693">
    <property type="protein sequence ID" value="QEV35349.1"/>
    <property type="molecule type" value="Genomic_DNA"/>
</dbReference>
<dbReference type="GeneID" id="95457395"/>
<reference evidence="3" key="3">
    <citation type="submission" date="2023-08" db="EMBL/GenBank/DDBJ databases">
        <authorList>
            <person name="Sun Q."/>
            <person name="Ohkuma M."/>
        </authorList>
    </citation>
    <scope>NUCLEOTIDE SEQUENCE</scope>
    <source>
        <strain evidence="3">JCM 4205</strain>
    </source>
</reference>
<sequence>MRRRLVSLSLCALSFLAVMGTAAPAAGAAVPRCRVGAYVTDLYGLEVSPRTINADFWLWSVCPTADLDATRRLEFVNATSVTRGDRSVEKVGDAYWSQVKVSGTFRQEFDLSEYPFDRQDVTIRIEDAEYDASQFTYAADTGESGYDHAISLGGFKIRHFGVEVVTHTYRTSFGDPRISHGEDSRYSRFVIGLELERDDLAGFIRQAWPAYVAFLISFVSYWIWTADFIAVLGARLGILGASLFSVVLSMRAASLTGTSFGVTLVDQIHLATLLYTLVGVGCTSYILCRWADPEGRAPVRRTNTVVAVSTTAAYLVANAVSIGLAVT</sequence>
<reference evidence="3 6" key="1">
    <citation type="journal article" date="2014" name="Int. J. Syst. Evol. Microbiol.">
        <title>Complete genome sequence of Corynebacterium casei LMG S-19264T (=DSM 44701T), isolated from a smear-ripened cheese.</title>
        <authorList>
            <consortium name="US DOE Joint Genome Institute (JGI-PGF)"/>
            <person name="Walter F."/>
            <person name="Albersmeier A."/>
            <person name="Kalinowski J."/>
            <person name="Ruckert C."/>
        </authorList>
    </citation>
    <scope>NUCLEOTIDE SEQUENCE [LARGE SCALE GENOMIC DNA]</scope>
    <source>
        <strain evidence="3 6">JCM 4205</strain>
    </source>
</reference>
<evidence type="ECO:0000313" key="6">
    <source>
        <dbReference type="Proteomes" id="UP000642014"/>
    </source>
</evidence>
<evidence type="ECO:0000256" key="2">
    <source>
        <dbReference type="SAM" id="SignalP"/>
    </source>
</evidence>
<feature type="transmembrane region" description="Helical" evidence="1">
    <location>
        <begin position="236"/>
        <end position="253"/>
    </location>
</feature>
<dbReference type="RefSeq" id="WP_062751666.1">
    <property type="nucleotide sequence ID" value="NZ_BMSJ01000011.1"/>
</dbReference>
<dbReference type="EMBL" id="BMSJ01000011">
    <property type="protein sequence ID" value="GGR43119.1"/>
    <property type="molecule type" value="Genomic_DNA"/>
</dbReference>
<reference evidence="4 5" key="2">
    <citation type="submission" date="2017-09" db="EMBL/GenBank/DDBJ databases">
        <authorList>
            <person name="Lee N."/>
            <person name="Cho B.-K."/>
        </authorList>
    </citation>
    <scope>NUCLEOTIDE SEQUENCE [LARGE SCALE GENOMIC DNA]</scope>
    <source>
        <strain evidence="4 5">ATCC 19740</strain>
    </source>
</reference>
<proteinExistence type="predicted"/>